<keyword evidence="6" id="KW-0560">Oxidoreductase</keyword>
<feature type="repeat" description="PPR" evidence="9">
    <location>
        <begin position="164"/>
        <end position="198"/>
    </location>
</feature>
<dbReference type="InterPro" id="IPR005123">
    <property type="entry name" value="Oxoglu/Fe-dep_dioxygenase_dom"/>
</dbReference>
<accession>A0AA36NB88</accession>
<dbReference type="Gene3D" id="2.60.120.620">
    <property type="entry name" value="q2cbj1_9rhob like domain"/>
    <property type="match status" value="1"/>
</dbReference>
<dbReference type="SMART" id="SM00702">
    <property type="entry name" value="P4Hc"/>
    <property type="match status" value="1"/>
</dbReference>
<evidence type="ECO:0000313" key="13">
    <source>
        <dbReference type="Proteomes" id="UP001178507"/>
    </source>
</evidence>
<reference evidence="12" key="1">
    <citation type="submission" date="2023-08" db="EMBL/GenBank/DDBJ databases">
        <authorList>
            <person name="Chen Y."/>
            <person name="Shah S."/>
            <person name="Dougan E. K."/>
            <person name="Thang M."/>
            <person name="Chan C."/>
        </authorList>
    </citation>
    <scope>NUCLEOTIDE SEQUENCE</scope>
</reference>
<evidence type="ECO:0000256" key="3">
    <source>
        <dbReference type="ARBA" id="ARBA00022737"/>
    </source>
</evidence>
<keyword evidence="4" id="KW-0256">Endoplasmic reticulum</keyword>
<dbReference type="GO" id="GO:0005506">
    <property type="term" value="F:iron ion binding"/>
    <property type="evidence" value="ECO:0007669"/>
    <property type="project" value="InterPro"/>
</dbReference>
<dbReference type="Proteomes" id="UP001178507">
    <property type="component" value="Unassembled WGS sequence"/>
</dbReference>
<dbReference type="InterPro" id="IPR006620">
    <property type="entry name" value="Pro_4_hyd_alph"/>
</dbReference>
<dbReference type="Pfam" id="PF13640">
    <property type="entry name" value="2OG-FeII_Oxy_3"/>
    <property type="match status" value="1"/>
</dbReference>
<feature type="domain" description="Fe2OG dioxygenase" evidence="11">
    <location>
        <begin position="409"/>
        <end position="512"/>
    </location>
</feature>
<evidence type="ECO:0000256" key="6">
    <source>
        <dbReference type="ARBA" id="ARBA00023002"/>
    </source>
</evidence>
<keyword evidence="7" id="KW-0408">Iron</keyword>
<organism evidence="12 13">
    <name type="scientific">Effrenium voratum</name>
    <dbReference type="NCBI Taxonomy" id="2562239"/>
    <lineage>
        <taxon>Eukaryota</taxon>
        <taxon>Sar</taxon>
        <taxon>Alveolata</taxon>
        <taxon>Dinophyceae</taxon>
        <taxon>Suessiales</taxon>
        <taxon>Symbiodiniaceae</taxon>
        <taxon>Effrenium</taxon>
    </lineage>
</organism>
<evidence type="ECO:0000256" key="5">
    <source>
        <dbReference type="ARBA" id="ARBA00022964"/>
    </source>
</evidence>
<dbReference type="GO" id="GO:0031418">
    <property type="term" value="F:L-ascorbic acid binding"/>
    <property type="evidence" value="ECO:0007669"/>
    <property type="project" value="InterPro"/>
</dbReference>
<feature type="repeat" description="PPR" evidence="9">
    <location>
        <begin position="60"/>
        <end position="94"/>
    </location>
</feature>
<evidence type="ECO:0000313" key="12">
    <source>
        <dbReference type="EMBL" id="CAJ1395993.1"/>
    </source>
</evidence>
<evidence type="ECO:0000256" key="1">
    <source>
        <dbReference type="ARBA" id="ARBA00001961"/>
    </source>
</evidence>
<evidence type="ECO:0000259" key="11">
    <source>
        <dbReference type="PROSITE" id="PS51471"/>
    </source>
</evidence>
<keyword evidence="5" id="KW-0223">Dioxygenase</keyword>
<dbReference type="InterPro" id="IPR002885">
    <property type="entry name" value="PPR_rpt"/>
</dbReference>
<evidence type="ECO:0000256" key="10">
    <source>
        <dbReference type="SAM" id="MobiDB-lite"/>
    </source>
</evidence>
<comment type="cofactor">
    <cofactor evidence="1">
        <name>L-ascorbate</name>
        <dbReference type="ChEBI" id="CHEBI:38290"/>
    </cofactor>
</comment>
<dbReference type="Pfam" id="PF17177">
    <property type="entry name" value="PPR_long"/>
    <property type="match status" value="1"/>
</dbReference>
<dbReference type="PANTHER" id="PTHR47447:SF17">
    <property type="entry name" value="OS12G0638900 PROTEIN"/>
    <property type="match status" value="1"/>
</dbReference>
<sequence length="606" mass="65347">MEANVDVFWALSSTFAVSSQAGIKPNEVIYGVLISSWAKTSPERAEGLLRRMVEDHLVPNVIACTSVVSAWARKGKACQARRAFEDMRQAEVQPNVIAWNAVLDGYAKAADASRASRCLQEMLEHKASPNAVSFTSLVDCQSRQDAAAAGEWVRRMERCSVRPSAVTFTALLRGYARSGQVAEAAATLHRMAAKGLSLDVVAWTAMLGACAERWDVALCALRQMRQLQVLPNQITLQALRHAGRRATGGEGDGECSKAGQSPVILVPLCFAFSLRGPATAWWRREIQIQPEGSLKETLAGLAKTHISVRPSPDIEDQLILLHADPAVLLIPNLWRREACEQLIAVARGSGAMRQSHATGVSDAEAQALRTSGSVVMKPEMARRFGAERLVRKLFRDLAVLGVGGPQSGYGEFPQVVRYEHGQHFAEHQDAFNWEQVQQDGYQRQATFLLYLNDVEKGGATRFPELGIDVQPRCGQGLLFFPAFKDGRQDVRTAHSAEAAVDEKWIAQVWKGKNAATSSQLVSSLLSEHMGAAMGNLLSECKRLAAPSPFAAPSPVCLASDAAAAGPAQPGAAKITLQALRHAGRRATGGEGDGECSKAGQSPGKQD</sequence>
<dbReference type="NCBIfam" id="TIGR00756">
    <property type="entry name" value="PPR"/>
    <property type="match status" value="2"/>
</dbReference>
<evidence type="ECO:0000256" key="2">
    <source>
        <dbReference type="ARBA" id="ARBA00022723"/>
    </source>
</evidence>
<keyword evidence="3" id="KW-0677">Repeat</keyword>
<evidence type="ECO:0000256" key="4">
    <source>
        <dbReference type="ARBA" id="ARBA00022824"/>
    </source>
</evidence>
<keyword evidence="8" id="KW-0325">Glycoprotein</keyword>
<dbReference type="PROSITE" id="PS51471">
    <property type="entry name" value="FE2OG_OXY"/>
    <property type="match status" value="1"/>
</dbReference>
<keyword evidence="13" id="KW-1185">Reference proteome</keyword>
<name>A0AA36NB88_9DINO</name>
<protein>
    <recommendedName>
        <fullName evidence="11">Fe2OG dioxygenase domain-containing protein</fullName>
    </recommendedName>
</protein>
<gene>
    <name evidence="12" type="ORF">EVOR1521_LOCUS20288</name>
</gene>
<dbReference type="PANTHER" id="PTHR47447">
    <property type="entry name" value="OS03G0856100 PROTEIN"/>
    <property type="match status" value="1"/>
</dbReference>
<feature type="region of interest" description="Disordered" evidence="10">
    <location>
        <begin position="583"/>
        <end position="606"/>
    </location>
</feature>
<dbReference type="Gene3D" id="1.25.40.10">
    <property type="entry name" value="Tetratricopeptide repeat domain"/>
    <property type="match status" value="2"/>
</dbReference>
<dbReference type="AlphaFoldDB" id="A0AA36NB88"/>
<evidence type="ECO:0000256" key="9">
    <source>
        <dbReference type="PROSITE-ProRule" id="PRU00708"/>
    </source>
</evidence>
<dbReference type="PROSITE" id="PS51375">
    <property type="entry name" value="PPR"/>
    <property type="match status" value="3"/>
</dbReference>
<dbReference type="InterPro" id="IPR033443">
    <property type="entry name" value="PROP1-like_PPR_dom"/>
</dbReference>
<evidence type="ECO:0000256" key="8">
    <source>
        <dbReference type="ARBA" id="ARBA00023180"/>
    </source>
</evidence>
<evidence type="ECO:0000256" key="7">
    <source>
        <dbReference type="ARBA" id="ARBA00023004"/>
    </source>
</evidence>
<comment type="caution">
    <text evidence="12">The sequence shown here is derived from an EMBL/GenBank/DDBJ whole genome shotgun (WGS) entry which is preliminary data.</text>
</comment>
<proteinExistence type="predicted"/>
<dbReference type="GO" id="GO:0051213">
    <property type="term" value="F:dioxygenase activity"/>
    <property type="evidence" value="ECO:0007669"/>
    <property type="project" value="UniProtKB-KW"/>
</dbReference>
<dbReference type="InterPro" id="IPR011990">
    <property type="entry name" value="TPR-like_helical_dom_sf"/>
</dbReference>
<keyword evidence="2" id="KW-0479">Metal-binding</keyword>
<dbReference type="EMBL" id="CAUJNA010003216">
    <property type="protein sequence ID" value="CAJ1395993.1"/>
    <property type="molecule type" value="Genomic_DNA"/>
</dbReference>
<dbReference type="InterPro" id="IPR044862">
    <property type="entry name" value="Pro_4_hyd_alph_FE2OG_OXY"/>
</dbReference>
<dbReference type="GO" id="GO:0016705">
    <property type="term" value="F:oxidoreductase activity, acting on paired donors, with incorporation or reduction of molecular oxygen"/>
    <property type="evidence" value="ECO:0007669"/>
    <property type="project" value="InterPro"/>
</dbReference>
<feature type="repeat" description="PPR" evidence="9">
    <location>
        <begin position="95"/>
        <end position="129"/>
    </location>
</feature>